<keyword evidence="3" id="KW-1185">Reference proteome</keyword>
<protein>
    <submittedName>
        <fullName evidence="2">Uncharacterized protein</fullName>
    </submittedName>
</protein>
<proteinExistence type="predicted"/>
<dbReference type="EMBL" id="FN649734">
    <property type="protein sequence ID" value="CBJ28483.1"/>
    <property type="molecule type" value="Genomic_DNA"/>
</dbReference>
<dbReference type="PANTHER" id="PTHR21530">
    <property type="entry name" value="PHEROMONE SHUTDOWN PROTEIN"/>
    <property type="match status" value="1"/>
</dbReference>
<dbReference type="InterPro" id="IPR002816">
    <property type="entry name" value="TraB/PrgY/GumN_fam"/>
</dbReference>
<name>D7FHB6_ECTSI</name>
<dbReference type="AlphaFoldDB" id="D7FHB6"/>
<gene>
    <name evidence="2" type="ORF">Esi_0107_0016</name>
</gene>
<feature type="region of interest" description="Disordered" evidence="1">
    <location>
        <begin position="36"/>
        <end position="64"/>
    </location>
</feature>
<dbReference type="InterPro" id="IPR046345">
    <property type="entry name" value="TraB_PrgY-like"/>
</dbReference>
<dbReference type="Pfam" id="PF01963">
    <property type="entry name" value="TraB_PrgY_gumN"/>
    <property type="match status" value="1"/>
</dbReference>
<dbReference type="EMBL" id="FN647757">
    <property type="protein sequence ID" value="CBJ28483.1"/>
    <property type="molecule type" value="Genomic_DNA"/>
</dbReference>
<evidence type="ECO:0000313" key="2">
    <source>
        <dbReference type="EMBL" id="CBJ28483.1"/>
    </source>
</evidence>
<sequence length="184" mass="20107">MVEIDPCRIKMLPPGEATKDGDGLWWWNAVREAGPATAVTSSDRDKDEAQAANTSRTPGDGLETATNAVAGTRRRAKNGMNTYGMEMSEFYAAARQAVACGARVLLGDRDFQGTSPALWRKLRDLEKTWKPRKFAVLVTERDEVMASNLLKLEEGHGTVAVVGAHHTIGIGGILKANGWKTRRR</sequence>
<evidence type="ECO:0000313" key="3">
    <source>
        <dbReference type="Proteomes" id="UP000002630"/>
    </source>
</evidence>
<accession>D7FHB6</accession>
<dbReference type="InParanoid" id="D7FHB6"/>
<reference evidence="2 3" key="1">
    <citation type="journal article" date="2010" name="Nature">
        <title>The Ectocarpus genome and the independent evolution of multicellularity in brown algae.</title>
        <authorList>
            <person name="Cock J.M."/>
            <person name="Sterck L."/>
            <person name="Rouze P."/>
            <person name="Scornet D."/>
            <person name="Allen A.E."/>
            <person name="Amoutzias G."/>
            <person name="Anthouard V."/>
            <person name="Artiguenave F."/>
            <person name="Aury J.M."/>
            <person name="Badger J.H."/>
            <person name="Beszteri B."/>
            <person name="Billiau K."/>
            <person name="Bonnet E."/>
            <person name="Bothwell J.H."/>
            <person name="Bowler C."/>
            <person name="Boyen C."/>
            <person name="Brownlee C."/>
            <person name="Carrano C.J."/>
            <person name="Charrier B."/>
            <person name="Cho G.Y."/>
            <person name="Coelho S.M."/>
            <person name="Collen J."/>
            <person name="Corre E."/>
            <person name="Da Silva C."/>
            <person name="Delage L."/>
            <person name="Delaroque N."/>
            <person name="Dittami S.M."/>
            <person name="Doulbeau S."/>
            <person name="Elias M."/>
            <person name="Farnham G."/>
            <person name="Gachon C.M."/>
            <person name="Gschloessl B."/>
            <person name="Heesch S."/>
            <person name="Jabbari K."/>
            <person name="Jubin C."/>
            <person name="Kawai H."/>
            <person name="Kimura K."/>
            <person name="Kloareg B."/>
            <person name="Kupper F.C."/>
            <person name="Lang D."/>
            <person name="Le Bail A."/>
            <person name="Leblanc C."/>
            <person name="Lerouge P."/>
            <person name="Lohr M."/>
            <person name="Lopez P.J."/>
            <person name="Martens C."/>
            <person name="Maumus F."/>
            <person name="Michel G."/>
            <person name="Miranda-Saavedra D."/>
            <person name="Morales J."/>
            <person name="Moreau H."/>
            <person name="Motomura T."/>
            <person name="Nagasato C."/>
            <person name="Napoli C.A."/>
            <person name="Nelson D.R."/>
            <person name="Nyvall-Collen P."/>
            <person name="Peters A.F."/>
            <person name="Pommier C."/>
            <person name="Potin P."/>
            <person name="Poulain J."/>
            <person name="Quesneville H."/>
            <person name="Read B."/>
            <person name="Rensing S.A."/>
            <person name="Ritter A."/>
            <person name="Rousvoal S."/>
            <person name="Samanta M."/>
            <person name="Samson G."/>
            <person name="Schroeder D.C."/>
            <person name="Segurens B."/>
            <person name="Strittmatter M."/>
            <person name="Tonon T."/>
            <person name="Tregear J.W."/>
            <person name="Valentin K."/>
            <person name="von Dassow P."/>
            <person name="Yamagishi T."/>
            <person name="Van de Peer Y."/>
            <person name="Wincker P."/>
        </authorList>
    </citation>
    <scope>NUCLEOTIDE SEQUENCE [LARGE SCALE GENOMIC DNA]</scope>
    <source>
        <strain evidence="3">Ec32 / CCAP1310/4</strain>
    </source>
</reference>
<evidence type="ECO:0000256" key="1">
    <source>
        <dbReference type="SAM" id="MobiDB-lite"/>
    </source>
</evidence>
<dbReference type="OrthoDB" id="10335851at2759"/>
<organism evidence="2 3">
    <name type="scientific">Ectocarpus siliculosus</name>
    <name type="common">Brown alga</name>
    <name type="synonym">Conferva siliculosa</name>
    <dbReference type="NCBI Taxonomy" id="2880"/>
    <lineage>
        <taxon>Eukaryota</taxon>
        <taxon>Sar</taxon>
        <taxon>Stramenopiles</taxon>
        <taxon>Ochrophyta</taxon>
        <taxon>PX clade</taxon>
        <taxon>Phaeophyceae</taxon>
        <taxon>Ectocarpales</taxon>
        <taxon>Ectocarpaceae</taxon>
        <taxon>Ectocarpus</taxon>
    </lineage>
</organism>
<dbReference type="PANTHER" id="PTHR21530:SF7">
    <property type="entry name" value="TRAB DOMAIN-CONTAINING PROTEIN"/>
    <property type="match status" value="1"/>
</dbReference>
<dbReference type="Proteomes" id="UP000002630">
    <property type="component" value="Linkage Group LG09"/>
</dbReference>